<dbReference type="RefSeq" id="WP_219287253.1">
    <property type="nucleotide sequence ID" value="NZ_RPHB01000002.1"/>
</dbReference>
<dbReference type="Pfam" id="PF00128">
    <property type="entry name" value="Alpha-amylase"/>
    <property type="match status" value="1"/>
</dbReference>
<sequence length="464" mass="53566">MNILKTVLLNLLTLVIITSSACQHEEIHFETEFPDQETFTQYGTPFQNVPETEDIIMYEVNPLVFSSQGNLNGVMERLDEIKALGVNVVWLMPIHPIGEERGIGSPYSIKDFYGINPAYGTLEDLRKLVQEAHSRDMAVIMDLVANHTSWDNPWITKNRSWYEQNEQGEIKFPQNWTDVAQLDYTNPSLREEMKKVMEYWVLEANIDGYRCDYADGVPVDFWTEAISSLRSIPDREIIMFAEGAEKSLFNADFDMIFGWNFYHRLKNVFTEERSANGIFQAHNEDYSNLREGAHFLRFTTNHDDNGWDATPLEIFGGSKGALTAYATTVFMGGVPMMYNGQEIDVPDQIPFFFPKTYTIDWSINPDVFEKYSEINRLRNQNPALRKGELKRLSESDDVISFTRTLGEDVFFLVFNLRDRNSNFLIPEEISQMDWTTIYGDDGSFGNETLELSGFEFRVYKSLSN</sequence>
<dbReference type="Proteomes" id="UP000727490">
    <property type="component" value="Unassembled WGS sequence"/>
</dbReference>
<name>A0A951IW83_9BACT</name>
<comment type="caution">
    <text evidence="3">The sequence shown here is derived from an EMBL/GenBank/DDBJ whole genome shotgun (WGS) entry which is preliminary data.</text>
</comment>
<gene>
    <name evidence="3" type="ORF">EGN73_04365</name>
</gene>
<evidence type="ECO:0000259" key="2">
    <source>
        <dbReference type="SMART" id="SM00642"/>
    </source>
</evidence>
<evidence type="ECO:0000256" key="1">
    <source>
        <dbReference type="SAM" id="SignalP"/>
    </source>
</evidence>
<proteinExistence type="predicted"/>
<dbReference type="PANTHER" id="PTHR10357">
    <property type="entry name" value="ALPHA-AMYLASE FAMILY MEMBER"/>
    <property type="match status" value="1"/>
</dbReference>
<dbReference type="GO" id="GO:0004556">
    <property type="term" value="F:alpha-amylase activity"/>
    <property type="evidence" value="ECO:0007669"/>
    <property type="project" value="TreeGrafter"/>
</dbReference>
<dbReference type="SMART" id="SM00642">
    <property type="entry name" value="Aamy"/>
    <property type="match status" value="1"/>
</dbReference>
<evidence type="ECO:0000313" key="4">
    <source>
        <dbReference type="Proteomes" id="UP000727490"/>
    </source>
</evidence>
<dbReference type="PROSITE" id="PS51257">
    <property type="entry name" value="PROKAR_LIPOPROTEIN"/>
    <property type="match status" value="1"/>
</dbReference>
<dbReference type="CDD" id="cd11313">
    <property type="entry name" value="AmyAc_arch_bac_AmyA"/>
    <property type="match status" value="1"/>
</dbReference>
<feature type="domain" description="Glycosyl hydrolase family 13 catalytic" evidence="2">
    <location>
        <begin position="59"/>
        <end position="378"/>
    </location>
</feature>
<dbReference type="AlphaFoldDB" id="A0A951IW83"/>
<dbReference type="InterPro" id="IPR006047">
    <property type="entry name" value="GH13_cat_dom"/>
</dbReference>
<dbReference type="PANTHER" id="PTHR10357:SF205">
    <property type="entry name" value="O-GLYCOSYL HYDROLASE FAMILY 13"/>
    <property type="match status" value="1"/>
</dbReference>
<dbReference type="GO" id="GO:0009313">
    <property type="term" value="P:oligosaccharide catabolic process"/>
    <property type="evidence" value="ECO:0007669"/>
    <property type="project" value="TreeGrafter"/>
</dbReference>
<feature type="signal peptide" evidence="1">
    <location>
        <begin position="1"/>
        <end position="21"/>
    </location>
</feature>
<keyword evidence="4" id="KW-1185">Reference proteome</keyword>
<protein>
    <submittedName>
        <fullName evidence="3">Alpha-amylase</fullName>
    </submittedName>
</protein>
<dbReference type="EMBL" id="RPHB01000002">
    <property type="protein sequence ID" value="MBW3467044.1"/>
    <property type="molecule type" value="Genomic_DNA"/>
</dbReference>
<reference evidence="3 4" key="1">
    <citation type="journal article" date="2020" name="Syst. Appl. Microbiol.">
        <title>Arthrospiribacter ruber gen. nov., sp. nov., a novel bacterium isolated from Arthrospira cultures.</title>
        <authorList>
            <person name="Waleron M."/>
            <person name="Misztak A."/>
            <person name="Waleron M.M."/>
            <person name="Furmaniak M."/>
            <person name="Mrozik A."/>
            <person name="Waleron K."/>
        </authorList>
    </citation>
    <scope>NUCLEOTIDE SEQUENCE [LARGE SCALE GENOMIC DNA]</scope>
    <source>
        <strain evidence="3 4">DPMB0001</strain>
    </source>
</reference>
<keyword evidence="1" id="KW-0732">Signal</keyword>
<organism evidence="3 4">
    <name type="scientific">Arthrospiribacter ruber</name>
    <dbReference type="NCBI Taxonomy" id="2487934"/>
    <lineage>
        <taxon>Bacteria</taxon>
        <taxon>Pseudomonadati</taxon>
        <taxon>Bacteroidota</taxon>
        <taxon>Cytophagia</taxon>
        <taxon>Cytophagales</taxon>
        <taxon>Cyclobacteriaceae</taxon>
        <taxon>Arthrospiribacter</taxon>
    </lineage>
</organism>
<feature type="chain" id="PRO_5037728517" evidence="1">
    <location>
        <begin position="22"/>
        <end position="464"/>
    </location>
</feature>
<accession>A0A951IW83</accession>
<evidence type="ECO:0000313" key="3">
    <source>
        <dbReference type="EMBL" id="MBW3467044.1"/>
    </source>
</evidence>